<dbReference type="Gene3D" id="3.40.630.30">
    <property type="match status" value="1"/>
</dbReference>
<comment type="caution">
    <text evidence="3">The sequence shown here is derived from an EMBL/GenBank/DDBJ whole genome shotgun (WGS) entry which is preliminary data.</text>
</comment>
<reference evidence="4" key="1">
    <citation type="journal article" date="2019" name="Int. J. Syst. Evol. Microbiol.">
        <title>The Global Catalogue of Microorganisms (GCM) 10K type strain sequencing project: providing services to taxonomists for standard genome sequencing and annotation.</title>
        <authorList>
            <consortium name="The Broad Institute Genomics Platform"/>
            <consortium name="The Broad Institute Genome Sequencing Center for Infectious Disease"/>
            <person name="Wu L."/>
            <person name="Ma J."/>
        </authorList>
    </citation>
    <scope>NUCLEOTIDE SEQUENCE [LARGE SCALE GENOMIC DNA]</scope>
    <source>
        <strain evidence="4">JCM 6833</strain>
    </source>
</reference>
<dbReference type="EMBL" id="BAAATD010000002">
    <property type="protein sequence ID" value="GAA2589800.1"/>
    <property type="molecule type" value="Genomic_DNA"/>
</dbReference>
<organism evidence="3 4">
    <name type="scientific">Actinomadura fulvescens</name>
    <dbReference type="NCBI Taxonomy" id="46160"/>
    <lineage>
        <taxon>Bacteria</taxon>
        <taxon>Bacillati</taxon>
        <taxon>Actinomycetota</taxon>
        <taxon>Actinomycetes</taxon>
        <taxon>Streptosporangiales</taxon>
        <taxon>Thermomonosporaceae</taxon>
        <taxon>Actinomadura</taxon>
    </lineage>
</organism>
<gene>
    <name evidence="3" type="ORF">GCM10010411_23350</name>
</gene>
<dbReference type="InterPro" id="IPR016181">
    <property type="entry name" value="Acyl_CoA_acyltransferase"/>
</dbReference>
<dbReference type="InterPro" id="IPR000182">
    <property type="entry name" value="GNAT_dom"/>
</dbReference>
<sequence>MADPGRPALRNALELPAVTEWTMEMRDAADLRPAPPPDAPMTFTRSRVPSPDVSRALYAAVGARVCWTDRFPWSHEDWWAWLDRPELATWLVMAEGTVAGFFEIEAQPGGDTEIHLVGLTPAFVGRGYGGHLVEQCVHRAWRRGRDWAEHTGPATRVWLRTSTLDHPNAMGNYRRRGFKVAAETTRPKRVPDPRLAPWPLPDDPRPRPRTVVSEEAARPPASPGAPPPVWDEEELIS</sequence>
<feature type="compositionally biased region" description="Pro residues" evidence="1">
    <location>
        <begin position="220"/>
        <end position="229"/>
    </location>
</feature>
<feature type="region of interest" description="Disordered" evidence="1">
    <location>
        <begin position="181"/>
        <end position="237"/>
    </location>
</feature>
<dbReference type="Proteomes" id="UP001501509">
    <property type="component" value="Unassembled WGS sequence"/>
</dbReference>
<evidence type="ECO:0000259" key="2">
    <source>
        <dbReference type="PROSITE" id="PS51186"/>
    </source>
</evidence>
<evidence type="ECO:0000313" key="4">
    <source>
        <dbReference type="Proteomes" id="UP001501509"/>
    </source>
</evidence>
<dbReference type="SUPFAM" id="SSF55729">
    <property type="entry name" value="Acyl-CoA N-acyltransferases (Nat)"/>
    <property type="match status" value="1"/>
</dbReference>
<proteinExistence type="predicted"/>
<dbReference type="CDD" id="cd04301">
    <property type="entry name" value="NAT_SF"/>
    <property type="match status" value="1"/>
</dbReference>
<feature type="domain" description="N-acetyltransferase" evidence="2">
    <location>
        <begin position="29"/>
        <end position="201"/>
    </location>
</feature>
<keyword evidence="4" id="KW-1185">Reference proteome</keyword>
<accession>A0ABP6BX88</accession>
<protein>
    <recommendedName>
        <fullName evidence="2">N-acetyltransferase domain-containing protein</fullName>
    </recommendedName>
</protein>
<evidence type="ECO:0000313" key="3">
    <source>
        <dbReference type="EMBL" id="GAA2589800.1"/>
    </source>
</evidence>
<dbReference type="RefSeq" id="WP_344540326.1">
    <property type="nucleotide sequence ID" value="NZ_BAAATD010000002.1"/>
</dbReference>
<name>A0ABP6BX88_9ACTN</name>
<evidence type="ECO:0000256" key="1">
    <source>
        <dbReference type="SAM" id="MobiDB-lite"/>
    </source>
</evidence>
<dbReference type="PROSITE" id="PS51186">
    <property type="entry name" value="GNAT"/>
    <property type="match status" value="1"/>
</dbReference>
<dbReference type="Pfam" id="PF00583">
    <property type="entry name" value="Acetyltransf_1"/>
    <property type="match status" value="1"/>
</dbReference>